<evidence type="ECO:0000256" key="2">
    <source>
        <dbReference type="SAM" id="MobiDB-lite"/>
    </source>
</evidence>
<organism evidence="3 4">
    <name type="scientific">Exophiala bonariae</name>
    <dbReference type="NCBI Taxonomy" id="1690606"/>
    <lineage>
        <taxon>Eukaryota</taxon>
        <taxon>Fungi</taxon>
        <taxon>Dikarya</taxon>
        <taxon>Ascomycota</taxon>
        <taxon>Pezizomycotina</taxon>
        <taxon>Eurotiomycetes</taxon>
        <taxon>Chaetothyriomycetidae</taxon>
        <taxon>Chaetothyriales</taxon>
        <taxon>Herpotrichiellaceae</taxon>
        <taxon>Exophiala</taxon>
    </lineage>
</organism>
<name>A0AAV9NI62_9EURO</name>
<dbReference type="RefSeq" id="XP_064709348.1">
    <property type="nucleotide sequence ID" value="XM_064854622.1"/>
</dbReference>
<evidence type="ECO:0000313" key="3">
    <source>
        <dbReference type="EMBL" id="KAK5058825.1"/>
    </source>
</evidence>
<keyword evidence="1" id="KW-0175">Coiled coil</keyword>
<dbReference type="AlphaFoldDB" id="A0AAV9NI62"/>
<dbReference type="EMBL" id="JAVRRD010000005">
    <property type="protein sequence ID" value="KAK5058825.1"/>
    <property type="molecule type" value="Genomic_DNA"/>
</dbReference>
<comment type="caution">
    <text evidence="3">The sequence shown here is derived from an EMBL/GenBank/DDBJ whole genome shotgun (WGS) entry which is preliminary data.</text>
</comment>
<gene>
    <name evidence="3" type="ORF">LTR84_011089</name>
</gene>
<protein>
    <submittedName>
        <fullName evidence="3">Uncharacterized protein</fullName>
    </submittedName>
</protein>
<feature type="coiled-coil region" evidence="1">
    <location>
        <begin position="345"/>
        <end position="386"/>
    </location>
</feature>
<accession>A0AAV9NI62</accession>
<feature type="region of interest" description="Disordered" evidence="2">
    <location>
        <begin position="1"/>
        <end position="72"/>
    </location>
</feature>
<sequence>MSGSVSSFRSRGSSYAESVHGVIEESDTWAPRKPQVHRIDLDRRSSMSTDNGSHSGSTLPPGDEAEEEMELKTPRAIRQKLAFVDGREQALSPMTYDEIPPSSTFSSTSLNGAGFDKPNAFTSGGSMADMLQTLLSKVSNLERRQPTVMADEHSSLQKRFDEIEKDHKERTQNYVDLLTLRNGDLENLIKVRGLLAKERRMHEEMKMLRDEDLSNVLVLREQLANATWASTRPGMPGAMTSPTSGHSHSSSGAKLSMKQSDYLWQVARTAAMEQRVLELESANKDLQTQLQAAAALPSSSSLSLAMVPASSSSAAVPPPVHAVAAADNHFVSRIEAMFEDSLRHSEKVAAKVQSLRSDKESLQKEVASLEDRNAELESLVQRLQRNLRV</sequence>
<feature type="coiled-coil region" evidence="1">
    <location>
        <begin position="269"/>
        <end position="296"/>
    </location>
</feature>
<dbReference type="GeneID" id="89979243"/>
<proteinExistence type="predicted"/>
<feature type="compositionally biased region" description="Low complexity" evidence="2">
    <location>
        <begin position="240"/>
        <end position="252"/>
    </location>
</feature>
<feature type="region of interest" description="Disordered" evidence="2">
    <location>
        <begin position="230"/>
        <end position="252"/>
    </location>
</feature>
<reference evidence="3 4" key="1">
    <citation type="submission" date="2023-08" db="EMBL/GenBank/DDBJ databases">
        <title>Black Yeasts Isolated from many extreme environments.</title>
        <authorList>
            <person name="Coleine C."/>
            <person name="Stajich J.E."/>
            <person name="Selbmann L."/>
        </authorList>
    </citation>
    <scope>NUCLEOTIDE SEQUENCE [LARGE SCALE GENOMIC DNA]</scope>
    <source>
        <strain evidence="3 4">CCFEE 5792</strain>
    </source>
</reference>
<feature type="compositionally biased region" description="Low complexity" evidence="2">
    <location>
        <begin position="1"/>
        <end position="14"/>
    </location>
</feature>
<keyword evidence="4" id="KW-1185">Reference proteome</keyword>
<evidence type="ECO:0000256" key="1">
    <source>
        <dbReference type="SAM" id="Coils"/>
    </source>
</evidence>
<dbReference type="Proteomes" id="UP001358417">
    <property type="component" value="Unassembled WGS sequence"/>
</dbReference>
<feature type="compositionally biased region" description="Polar residues" evidence="2">
    <location>
        <begin position="46"/>
        <end position="58"/>
    </location>
</feature>
<evidence type="ECO:0000313" key="4">
    <source>
        <dbReference type="Proteomes" id="UP001358417"/>
    </source>
</evidence>